<comment type="cofactor">
    <cofactor evidence="1">
        <name>Mg(2+)</name>
        <dbReference type="ChEBI" id="CHEBI:18420"/>
    </cofactor>
</comment>
<evidence type="ECO:0000259" key="3">
    <source>
        <dbReference type="PROSITE" id="PS51462"/>
    </source>
</evidence>
<dbReference type="Pfam" id="PF14803">
    <property type="entry name" value="Zn_ribbon_Nudix"/>
    <property type="match status" value="1"/>
</dbReference>
<reference evidence="4 5" key="1">
    <citation type="journal article" date="2012" name="ISME J.">
        <title>Genomic insights to SAR86, an abundant and uncultivated marine bacterial lineage.</title>
        <authorList>
            <person name="Dupont C.L."/>
            <person name="Rusch D.B."/>
            <person name="Yooseph S."/>
            <person name="Lombardo M.J."/>
            <person name="Richter R.A."/>
            <person name="Valas R."/>
            <person name="Novotny M."/>
            <person name="Yee-Greenbaum J."/>
            <person name="Selengut J.D."/>
            <person name="Haft D.H."/>
            <person name="Halpern A.L."/>
            <person name="Lasken R.S."/>
            <person name="Nealson K."/>
            <person name="Friedman R."/>
            <person name="Venter J.C."/>
        </authorList>
    </citation>
    <scope>NUCLEOTIDE SEQUENCE [LARGE SCALE GENOMIC DNA]</scope>
</reference>
<dbReference type="Pfam" id="PF00293">
    <property type="entry name" value="NUDIX"/>
    <property type="match status" value="1"/>
</dbReference>
<evidence type="ECO:0000313" key="4">
    <source>
        <dbReference type="EMBL" id="EJP72239.1"/>
    </source>
</evidence>
<name>J4KS80_9GAMM</name>
<feature type="domain" description="Nudix hydrolase" evidence="3">
    <location>
        <begin position="37"/>
        <end position="164"/>
    </location>
</feature>
<dbReference type="PANTHER" id="PTHR43222">
    <property type="entry name" value="NUDIX HYDROLASE 23"/>
    <property type="match status" value="1"/>
</dbReference>
<dbReference type="PANTHER" id="PTHR43222:SF2">
    <property type="entry name" value="NUDIX HYDROLASE 23, CHLOROPLASTIC"/>
    <property type="match status" value="1"/>
</dbReference>
<dbReference type="GO" id="GO:0016787">
    <property type="term" value="F:hydrolase activity"/>
    <property type="evidence" value="ECO:0007669"/>
    <property type="project" value="UniProtKB-KW"/>
</dbReference>
<gene>
    <name evidence="4" type="ORF">NT01SARS_0736</name>
</gene>
<organism evidence="4 5">
    <name type="scientific">SAR86 cluster bacterium SAR86A</name>
    <dbReference type="NCBI Taxonomy" id="1123866"/>
    <lineage>
        <taxon>Bacteria</taxon>
        <taxon>Pseudomonadati</taxon>
        <taxon>Pseudomonadota</taxon>
        <taxon>Gammaproteobacteria</taxon>
        <taxon>SAR86 cluster</taxon>
    </lineage>
</organism>
<dbReference type="InterPro" id="IPR000086">
    <property type="entry name" value="NUDIX_hydrolase_dom"/>
</dbReference>
<dbReference type="SUPFAM" id="SSF55811">
    <property type="entry name" value="Nudix"/>
    <property type="match status" value="1"/>
</dbReference>
<dbReference type="Gene3D" id="3.90.79.10">
    <property type="entry name" value="Nucleoside Triphosphate Pyrophosphohydrolase"/>
    <property type="match status" value="1"/>
</dbReference>
<evidence type="ECO:0000256" key="2">
    <source>
        <dbReference type="ARBA" id="ARBA00022801"/>
    </source>
</evidence>
<dbReference type="HOGENOM" id="CLU_037162_16_1_6"/>
<sequence length="178" mass="20702">MKYCSNCGNPNLEFKVPEGDNLKRYCCDECETIFYTNPNIVVGALCMRDGKILMAKRNINPRIGLWTLPAGFMENAETLQDGALRETFEETGSKAEIIMPYTMFSLPHINQVHMFYLANLLDDNFGPTIESSEVKLFKNNEILWDEIAFPTVEKTLKYYLEDLEKDNFIFREEDIKLW</sequence>
<dbReference type="PROSITE" id="PS51462">
    <property type="entry name" value="NUDIX"/>
    <property type="match status" value="1"/>
</dbReference>
<dbReference type="CDD" id="cd04511">
    <property type="entry name" value="NUDIX_Hydrolase"/>
    <property type="match status" value="1"/>
</dbReference>
<dbReference type="STRING" id="1123866.NT01SARS_0736"/>
<protein>
    <submittedName>
        <fullName evidence="4">NUDIX hydrolase 23, ic</fullName>
    </submittedName>
</protein>
<dbReference type="EMBL" id="JH611156">
    <property type="protein sequence ID" value="EJP72239.1"/>
    <property type="molecule type" value="Genomic_DNA"/>
</dbReference>
<evidence type="ECO:0000313" key="5">
    <source>
        <dbReference type="Proteomes" id="UP000010305"/>
    </source>
</evidence>
<dbReference type="PROSITE" id="PS00893">
    <property type="entry name" value="NUDIX_BOX"/>
    <property type="match status" value="1"/>
</dbReference>
<dbReference type="InterPro" id="IPR015797">
    <property type="entry name" value="NUDIX_hydrolase-like_dom_sf"/>
</dbReference>
<dbReference type="InterPro" id="IPR020084">
    <property type="entry name" value="NUDIX_hydrolase_CS"/>
</dbReference>
<accession>J4KS80</accession>
<dbReference type="Proteomes" id="UP000010305">
    <property type="component" value="Unassembled WGS sequence"/>
</dbReference>
<dbReference type="InterPro" id="IPR029401">
    <property type="entry name" value="Nudix_N"/>
</dbReference>
<keyword evidence="2 4" id="KW-0378">Hydrolase</keyword>
<evidence type="ECO:0000256" key="1">
    <source>
        <dbReference type="ARBA" id="ARBA00001946"/>
    </source>
</evidence>
<dbReference type="Gene3D" id="2.20.70.10">
    <property type="match status" value="1"/>
</dbReference>
<proteinExistence type="predicted"/>
<dbReference type="AlphaFoldDB" id="J4KS80"/>